<protein>
    <recommendedName>
        <fullName evidence="9">Glucose receptor Git3 N-terminal domain-containing protein</fullName>
    </recommendedName>
</protein>
<keyword evidence="3 6" id="KW-1133">Transmembrane helix</keyword>
<dbReference type="CDD" id="cd00637">
    <property type="entry name" value="7tm_classA_rhodopsin-like"/>
    <property type="match status" value="1"/>
</dbReference>
<dbReference type="GO" id="GO:0004930">
    <property type="term" value="F:G protein-coupled receptor activity"/>
    <property type="evidence" value="ECO:0007669"/>
    <property type="project" value="InterPro"/>
</dbReference>
<dbReference type="GO" id="GO:0007189">
    <property type="term" value="P:adenylate cyclase-activating G protein-coupled receptor signaling pathway"/>
    <property type="evidence" value="ECO:0007669"/>
    <property type="project" value="TreeGrafter"/>
</dbReference>
<evidence type="ECO:0008006" key="9">
    <source>
        <dbReference type="Google" id="ProtNLM"/>
    </source>
</evidence>
<proteinExistence type="predicted"/>
<evidence type="ECO:0000256" key="5">
    <source>
        <dbReference type="SAM" id="MobiDB-lite"/>
    </source>
</evidence>
<gene>
    <name evidence="7" type="ORF">JX265_000696</name>
</gene>
<sequence length="326" mass="36698">MDENPRYGALEPSSDTLDHLPGAHRRALTAVGTTAMISFISTTTLFCFLTYKLLMGRFERWQESKKEPGSHDLTFGFPDRHYPPPGSSSHPPSVVSKPPAMQSPRTEQPRNPFPIFIYNLLLAEMQTAMGYTLNIHWVVRDGIYVGTSTCWTQGWLNNIGILAGSIFFVSISINTYLAVVRGWRPPQWFTHSWIVFCWLLALVLSSAGIIQTDNGKAEGGWFVRANTWCWVNSRYFAARLWGEWAWVLASIPVTIILYCLVFWSLYHEKRSSRHLPKGHDSSAQGNQPSGHHPAFLIYPFIYIACTSPLAIARLVTISGGNPSVTY</sequence>
<reference evidence="7" key="1">
    <citation type="submission" date="2021-03" db="EMBL/GenBank/DDBJ databases">
        <title>Revisited historic fungal species revealed as producer of novel bioactive compounds through whole genome sequencing and comparative genomics.</title>
        <authorList>
            <person name="Vignolle G.A."/>
            <person name="Hochenegger N."/>
            <person name="Mach R.L."/>
            <person name="Mach-Aigner A.R."/>
            <person name="Javad Rahimi M."/>
            <person name="Salim K.A."/>
            <person name="Chan C.M."/>
            <person name="Lim L.B.L."/>
            <person name="Cai F."/>
            <person name="Druzhinina I.S."/>
            <person name="U'Ren J.M."/>
            <person name="Derntl C."/>
        </authorList>
    </citation>
    <scope>NUCLEOTIDE SEQUENCE</scope>
    <source>
        <strain evidence="7">TUCIM 5799</strain>
    </source>
</reference>
<dbReference type="SUPFAM" id="SSF81321">
    <property type="entry name" value="Family A G protein-coupled receptor-like"/>
    <property type="match status" value="1"/>
</dbReference>
<evidence type="ECO:0000256" key="6">
    <source>
        <dbReference type="SAM" id="Phobius"/>
    </source>
</evidence>
<dbReference type="AlphaFoldDB" id="A0A9P9WZ00"/>
<feature type="compositionally biased region" description="Low complexity" evidence="5">
    <location>
        <begin position="87"/>
        <end position="99"/>
    </location>
</feature>
<evidence type="ECO:0000256" key="2">
    <source>
        <dbReference type="ARBA" id="ARBA00022692"/>
    </source>
</evidence>
<evidence type="ECO:0000256" key="4">
    <source>
        <dbReference type="ARBA" id="ARBA00023136"/>
    </source>
</evidence>
<feature type="transmembrane region" description="Helical" evidence="6">
    <location>
        <begin position="27"/>
        <end position="51"/>
    </location>
</feature>
<feature type="transmembrane region" description="Helical" evidence="6">
    <location>
        <begin position="192"/>
        <end position="210"/>
    </location>
</feature>
<organism evidence="7 8">
    <name type="scientific">Neoarthrinium moseri</name>
    <dbReference type="NCBI Taxonomy" id="1658444"/>
    <lineage>
        <taxon>Eukaryota</taxon>
        <taxon>Fungi</taxon>
        <taxon>Dikarya</taxon>
        <taxon>Ascomycota</taxon>
        <taxon>Pezizomycotina</taxon>
        <taxon>Sordariomycetes</taxon>
        <taxon>Xylariomycetidae</taxon>
        <taxon>Amphisphaeriales</taxon>
        <taxon>Apiosporaceae</taxon>
        <taxon>Neoarthrinium</taxon>
    </lineage>
</organism>
<feature type="transmembrane region" description="Helical" evidence="6">
    <location>
        <begin position="244"/>
        <end position="266"/>
    </location>
</feature>
<evidence type="ECO:0000256" key="1">
    <source>
        <dbReference type="ARBA" id="ARBA00004141"/>
    </source>
</evidence>
<dbReference type="InterPro" id="IPR000276">
    <property type="entry name" value="GPCR_Rhodpsn"/>
</dbReference>
<keyword evidence="4 6" id="KW-0472">Membrane</keyword>
<keyword evidence="2 6" id="KW-0812">Transmembrane</keyword>
<dbReference type="Pfam" id="PF00001">
    <property type="entry name" value="7tm_1"/>
    <property type="match status" value="1"/>
</dbReference>
<name>A0A9P9WZ00_9PEZI</name>
<evidence type="ECO:0000256" key="3">
    <source>
        <dbReference type="ARBA" id="ARBA00022989"/>
    </source>
</evidence>
<comment type="caution">
    <text evidence="7">The sequence shown here is derived from an EMBL/GenBank/DDBJ whole genome shotgun (WGS) entry which is preliminary data.</text>
</comment>
<accession>A0A9P9WZ00</accession>
<dbReference type="Proteomes" id="UP000829685">
    <property type="component" value="Unassembled WGS sequence"/>
</dbReference>
<feature type="region of interest" description="Disordered" evidence="5">
    <location>
        <begin position="67"/>
        <end position="108"/>
    </location>
</feature>
<dbReference type="EMBL" id="JAFIMR010000001">
    <property type="protein sequence ID" value="KAI1881870.1"/>
    <property type="molecule type" value="Genomic_DNA"/>
</dbReference>
<dbReference type="GO" id="GO:0005886">
    <property type="term" value="C:plasma membrane"/>
    <property type="evidence" value="ECO:0007669"/>
    <property type="project" value="TreeGrafter"/>
</dbReference>
<dbReference type="PANTHER" id="PTHR23112:SF37">
    <property type="entry name" value="G PROTEIN-COUPLED RECEPTOR GPR1"/>
    <property type="match status" value="1"/>
</dbReference>
<evidence type="ECO:0000313" key="8">
    <source>
        <dbReference type="Proteomes" id="UP000829685"/>
    </source>
</evidence>
<evidence type="ECO:0000313" key="7">
    <source>
        <dbReference type="EMBL" id="KAI1881870.1"/>
    </source>
</evidence>
<dbReference type="PANTHER" id="PTHR23112">
    <property type="entry name" value="G PROTEIN-COUPLED RECEPTOR 157-RELATED"/>
    <property type="match status" value="1"/>
</dbReference>
<feature type="transmembrane region" description="Helical" evidence="6">
    <location>
        <begin position="159"/>
        <end position="180"/>
    </location>
</feature>
<keyword evidence="8" id="KW-1185">Reference proteome</keyword>
<comment type="subcellular location">
    <subcellularLocation>
        <location evidence="1">Membrane</location>
        <topology evidence="1">Multi-pass membrane protein</topology>
    </subcellularLocation>
</comment>
<dbReference type="Gene3D" id="1.20.1070.10">
    <property type="entry name" value="Rhodopsin 7-helix transmembrane proteins"/>
    <property type="match status" value="1"/>
</dbReference>